<dbReference type="PANTHER" id="PTHR11803:SF58">
    <property type="entry name" value="PROTEIN HMF1-RELATED"/>
    <property type="match status" value="1"/>
</dbReference>
<evidence type="ECO:0000313" key="3">
    <source>
        <dbReference type="Proteomes" id="UP000192917"/>
    </source>
</evidence>
<dbReference type="AlphaFoldDB" id="A0A1Y6BCL2"/>
<gene>
    <name evidence="2" type="ORF">SAMN05428998_102107</name>
</gene>
<reference evidence="2 3" key="1">
    <citation type="submission" date="2017-04" db="EMBL/GenBank/DDBJ databases">
        <authorList>
            <person name="Afonso C.L."/>
            <person name="Miller P.J."/>
            <person name="Scott M.A."/>
            <person name="Spackman E."/>
            <person name="Goraichik I."/>
            <person name="Dimitrov K.M."/>
            <person name="Suarez D.L."/>
            <person name="Swayne D.E."/>
        </authorList>
    </citation>
    <scope>NUCLEOTIDE SEQUENCE [LARGE SCALE GENOMIC DNA]</scope>
    <source>
        <strain evidence="2 3">USBA 355</strain>
    </source>
</reference>
<dbReference type="GO" id="GO:0019239">
    <property type="term" value="F:deaminase activity"/>
    <property type="evidence" value="ECO:0007669"/>
    <property type="project" value="TreeGrafter"/>
</dbReference>
<sequence length="144" mass="15720">MAESYDPPEVWAPFGAFSMAVLQGEGQVVHLKGQVALDRAGAVVGEGDMQAQVRQVLENVQTVLASLGGRLSDVVSLVHYTTDIEAFMTSGAVRKAFFAPPYPVTTTIEVARLYRPELLVEITAVAEIPRDRFRRPPEARPMHG</sequence>
<comment type="similarity">
    <text evidence="1">Belongs to the RutC family.</text>
</comment>
<dbReference type="PANTHER" id="PTHR11803">
    <property type="entry name" value="2-IMINOBUTANOATE/2-IMINOPROPANOATE DEAMINASE RIDA"/>
    <property type="match status" value="1"/>
</dbReference>
<dbReference type="InterPro" id="IPR035959">
    <property type="entry name" value="RutC-like_sf"/>
</dbReference>
<dbReference type="Proteomes" id="UP000192917">
    <property type="component" value="Unassembled WGS sequence"/>
</dbReference>
<proteinExistence type="inferred from homology"/>
<dbReference type="RefSeq" id="WP_085121187.1">
    <property type="nucleotide sequence ID" value="NZ_FWZX01000002.1"/>
</dbReference>
<name>A0A1Y6BCL2_9PROT</name>
<dbReference type="Gene3D" id="3.30.1330.40">
    <property type="entry name" value="RutC-like"/>
    <property type="match status" value="1"/>
</dbReference>
<organism evidence="2 3">
    <name type="scientific">Tistlia consotensis USBA 355</name>
    <dbReference type="NCBI Taxonomy" id="560819"/>
    <lineage>
        <taxon>Bacteria</taxon>
        <taxon>Pseudomonadati</taxon>
        <taxon>Pseudomonadota</taxon>
        <taxon>Alphaproteobacteria</taxon>
        <taxon>Rhodospirillales</taxon>
        <taxon>Rhodovibrionaceae</taxon>
        <taxon>Tistlia</taxon>
    </lineage>
</organism>
<dbReference type="STRING" id="560819.SAMN05428998_102107"/>
<evidence type="ECO:0000313" key="2">
    <source>
        <dbReference type="EMBL" id="SME97775.1"/>
    </source>
</evidence>
<dbReference type="GO" id="GO:0005829">
    <property type="term" value="C:cytosol"/>
    <property type="evidence" value="ECO:0007669"/>
    <property type="project" value="TreeGrafter"/>
</dbReference>
<dbReference type="CDD" id="cd00448">
    <property type="entry name" value="YjgF_YER057c_UK114_family"/>
    <property type="match status" value="1"/>
</dbReference>
<evidence type="ECO:0000256" key="1">
    <source>
        <dbReference type="ARBA" id="ARBA00010552"/>
    </source>
</evidence>
<protein>
    <submittedName>
        <fullName evidence="2">Enamine deaminase RidA, house cleaning of reactive enamine intermediates, YjgF/YER057c/UK114 family</fullName>
    </submittedName>
</protein>
<dbReference type="InterPro" id="IPR006175">
    <property type="entry name" value="YjgF/YER057c/UK114"/>
</dbReference>
<dbReference type="Pfam" id="PF01042">
    <property type="entry name" value="Ribonuc_L-PSP"/>
    <property type="match status" value="1"/>
</dbReference>
<accession>A0A1Y6BCL2</accession>
<dbReference type="EMBL" id="FWZX01000002">
    <property type="protein sequence ID" value="SME97775.1"/>
    <property type="molecule type" value="Genomic_DNA"/>
</dbReference>
<keyword evidence="3" id="KW-1185">Reference proteome</keyword>
<dbReference type="SUPFAM" id="SSF55298">
    <property type="entry name" value="YjgF-like"/>
    <property type="match status" value="1"/>
</dbReference>